<evidence type="ECO:0000313" key="18">
    <source>
        <dbReference type="Proteomes" id="UP000321491"/>
    </source>
</evidence>
<evidence type="ECO:0000259" key="15">
    <source>
        <dbReference type="PROSITE" id="PS50109"/>
    </source>
</evidence>
<dbReference type="PANTHER" id="PTHR45528:SF1">
    <property type="entry name" value="SENSOR HISTIDINE KINASE CPXA"/>
    <property type="match status" value="1"/>
</dbReference>
<dbReference type="PROSITE" id="PS50885">
    <property type="entry name" value="HAMP"/>
    <property type="match status" value="1"/>
</dbReference>
<dbReference type="PANTHER" id="PTHR45528">
    <property type="entry name" value="SENSOR HISTIDINE KINASE CPXA"/>
    <property type="match status" value="1"/>
</dbReference>
<dbReference type="SMART" id="SM00388">
    <property type="entry name" value="HisKA"/>
    <property type="match status" value="1"/>
</dbReference>
<keyword evidence="12" id="KW-0902">Two-component regulatory system</keyword>
<dbReference type="InterPro" id="IPR003594">
    <property type="entry name" value="HATPase_dom"/>
</dbReference>
<comment type="caution">
    <text evidence="17">The sequence shown here is derived from an EMBL/GenBank/DDBJ whole genome shotgun (WGS) entry which is preliminary data.</text>
</comment>
<dbReference type="CDD" id="cd00082">
    <property type="entry name" value="HisKA"/>
    <property type="match status" value="1"/>
</dbReference>
<dbReference type="SUPFAM" id="SSF158472">
    <property type="entry name" value="HAMP domain-like"/>
    <property type="match status" value="1"/>
</dbReference>
<evidence type="ECO:0000256" key="2">
    <source>
        <dbReference type="ARBA" id="ARBA00004651"/>
    </source>
</evidence>
<evidence type="ECO:0000256" key="11">
    <source>
        <dbReference type="ARBA" id="ARBA00022989"/>
    </source>
</evidence>
<keyword evidence="4" id="KW-1003">Cell membrane</keyword>
<dbReference type="InterPro" id="IPR004358">
    <property type="entry name" value="Sig_transdc_His_kin-like_C"/>
</dbReference>
<evidence type="ECO:0000259" key="16">
    <source>
        <dbReference type="PROSITE" id="PS50885"/>
    </source>
</evidence>
<evidence type="ECO:0000256" key="7">
    <source>
        <dbReference type="ARBA" id="ARBA00022692"/>
    </source>
</evidence>
<sequence>MEKMTKHKKGIRYYLMLQHVIVISVAVLLFEFVVFIGLYQYYYRNTEEILSSHAKNAVHFAMRSTELSPFNLQYIIPEMINDYQLKGTEMQIVSPSGNILASSSGFSPKYTVDRRLLQESEVNQPVVWKGHNEGTEERVMAVVVPLENEEERLIYFRYITSLERIDKVFKKQMSLSLGIGLAIILVASLLSLAFAKQITTPLIQLTKASKRLSKGEYDAMISQGKYLGELDTLAKSFNEMTHGLLQHEKMKNQFISSVSHELRTPLTSIKGWSDTLLTGDLKNWKEVRQGLHIISEEASRLTEMVENLLDFSSINNQSFTLNPTTFHVPTFLSDVILQFEKLCKKKGIEITVQTSPDVSIYADRNRMKQVFINVIDNAIKYSQPGELIEINATVQCGRIIFSIKDEGQGMTEEVLEQVTTPFYKGNSNTSGTGLGLSICKDIVELHHGELHIESKLDKGTNVIISLPYDGTQDGLQSLP</sequence>
<dbReference type="Gene3D" id="6.10.340.10">
    <property type="match status" value="1"/>
</dbReference>
<dbReference type="GO" id="GO:0005524">
    <property type="term" value="F:ATP binding"/>
    <property type="evidence" value="ECO:0007669"/>
    <property type="project" value="UniProtKB-KW"/>
</dbReference>
<evidence type="ECO:0000256" key="1">
    <source>
        <dbReference type="ARBA" id="ARBA00000085"/>
    </source>
</evidence>
<dbReference type="Proteomes" id="UP000321491">
    <property type="component" value="Unassembled WGS sequence"/>
</dbReference>
<organism evidence="17 18">
    <name type="scientific">Cerasibacillus quisquiliarum</name>
    <dbReference type="NCBI Taxonomy" id="227865"/>
    <lineage>
        <taxon>Bacteria</taxon>
        <taxon>Bacillati</taxon>
        <taxon>Bacillota</taxon>
        <taxon>Bacilli</taxon>
        <taxon>Bacillales</taxon>
        <taxon>Bacillaceae</taxon>
        <taxon>Cerasibacillus</taxon>
    </lineage>
</organism>
<comment type="subcellular location">
    <subcellularLocation>
        <location evidence="2">Cell membrane</location>
        <topology evidence="2">Multi-pass membrane protein</topology>
    </subcellularLocation>
</comment>
<dbReference type="RefSeq" id="WP_170226618.1">
    <property type="nucleotide sequence ID" value="NZ_BJXW01000011.1"/>
</dbReference>
<keyword evidence="10" id="KW-0067">ATP-binding</keyword>
<gene>
    <name evidence="17" type="ORF">CQU01_10830</name>
</gene>
<dbReference type="EMBL" id="BJXW01000011">
    <property type="protein sequence ID" value="GEN30845.1"/>
    <property type="molecule type" value="Genomic_DNA"/>
</dbReference>
<dbReference type="InterPro" id="IPR036890">
    <property type="entry name" value="HATPase_C_sf"/>
</dbReference>
<evidence type="ECO:0000256" key="9">
    <source>
        <dbReference type="ARBA" id="ARBA00022777"/>
    </source>
</evidence>
<keyword evidence="5" id="KW-0597">Phosphoprotein</keyword>
<keyword evidence="9 17" id="KW-0418">Kinase</keyword>
<evidence type="ECO:0000313" key="17">
    <source>
        <dbReference type="EMBL" id="GEN30845.1"/>
    </source>
</evidence>
<keyword evidence="8" id="KW-0547">Nucleotide-binding</keyword>
<evidence type="ECO:0000256" key="4">
    <source>
        <dbReference type="ARBA" id="ARBA00022475"/>
    </source>
</evidence>
<feature type="transmembrane region" description="Helical" evidence="14">
    <location>
        <begin position="174"/>
        <end position="195"/>
    </location>
</feature>
<accession>A0A511UW52</accession>
<evidence type="ECO:0000256" key="5">
    <source>
        <dbReference type="ARBA" id="ARBA00022553"/>
    </source>
</evidence>
<feature type="transmembrane region" description="Helical" evidence="14">
    <location>
        <begin position="20"/>
        <end position="42"/>
    </location>
</feature>
<dbReference type="PROSITE" id="PS50109">
    <property type="entry name" value="HIS_KIN"/>
    <property type="match status" value="1"/>
</dbReference>
<keyword evidence="11 14" id="KW-1133">Transmembrane helix</keyword>
<evidence type="ECO:0000256" key="3">
    <source>
        <dbReference type="ARBA" id="ARBA00012438"/>
    </source>
</evidence>
<dbReference type="Pfam" id="PF00512">
    <property type="entry name" value="HisKA"/>
    <property type="match status" value="1"/>
</dbReference>
<dbReference type="AlphaFoldDB" id="A0A511UW52"/>
<evidence type="ECO:0000256" key="12">
    <source>
        <dbReference type="ARBA" id="ARBA00023012"/>
    </source>
</evidence>
<evidence type="ECO:0000256" key="14">
    <source>
        <dbReference type="SAM" id="Phobius"/>
    </source>
</evidence>
<keyword evidence="7 14" id="KW-0812">Transmembrane</keyword>
<comment type="catalytic activity">
    <reaction evidence="1">
        <text>ATP + protein L-histidine = ADP + protein N-phospho-L-histidine.</text>
        <dbReference type="EC" id="2.7.13.3"/>
    </reaction>
</comment>
<dbReference type="GO" id="GO:0000155">
    <property type="term" value="F:phosphorelay sensor kinase activity"/>
    <property type="evidence" value="ECO:0007669"/>
    <property type="project" value="InterPro"/>
</dbReference>
<dbReference type="CDD" id="cd06225">
    <property type="entry name" value="HAMP"/>
    <property type="match status" value="1"/>
</dbReference>
<dbReference type="InterPro" id="IPR003661">
    <property type="entry name" value="HisK_dim/P_dom"/>
</dbReference>
<dbReference type="SMART" id="SM00387">
    <property type="entry name" value="HATPase_c"/>
    <property type="match status" value="1"/>
</dbReference>
<dbReference type="PRINTS" id="PR00344">
    <property type="entry name" value="BCTRLSENSOR"/>
</dbReference>
<protein>
    <recommendedName>
        <fullName evidence="3">histidine kinase</fullName>
        <ecNumber evidence="3">2.7.13.3</ecNumber>
    </recommendedName>
</protein>
<dbReference type="FunFam" id="1.10.287.130:FF:000001">
    <property type="entry name" value="Two-component sensor histidine kinase"/>
    <property type="match status" value="1"/>
</dbReference>
<name>A0A511UW52_9BACI</name>
<reference evidence="17 18" key="1">
    <citation type="submission" date="2019-07" db="EMBL/GenBank/DDBJ databases">
        <title>Whole genome shotgun sequence of Cerasibacillus quisquiliarum NBRC 102429.</title>
        <authorList>
            <person name="Hosoyama A."/>
            <person name="Uohara A."/>
            <person name="Ohji S."/>
            <person name="Ichikawa N."/>
        </authorList>
    </citation>
    <scope>NUCLEOTIDE SEQUENCE [LARGE SCALE GENOMIC DNA]</scope>
    <source>
        <strain evidence="17 18">NBRC 102429</strain>
    </source>
</reference>
<dbReference type="FunFam" id="3.30.565.10:FF:000006">
    <property type="entry name" value="Sensor histidine kinase WalK"/>
    <property type="match status" value="1"/>
</dbReference>
<dbReference type="InterPro" id="IPR036097">
    <property type="entry name" value="HisK_dim/P_sf"/>
</dbReference>
<dbReference type="Pfam" id="PF00672">
    <property type="entry name" value="HAMP"/>
    <property type="match status" value="1"/>
</dbReference>
<proteinExistence type="predicted"/>
<dbReference type="GO" id="GO:0005886">
    <property type="term" value="C:plasma membrane"/>
    <property type="evidence" value="ECO:0007669"/>
    <property type="project" value="UniProtKB-SubCell"/>
</dbReference>
<dbReference type="InterPro" id="IPR050398">
    <property type="entry name" value="HssS/ArlS-like"/>
</dbReference>
<dbReference type="InterPro" id="IPR003660">
    <property type="entry name" value="HAMP_dom"/>
</dbReference>
<keyword evidence="13 14" id="KW-0472">Membrane</keyword>
<dbReference type="SUPFAM" id="SSF55874">
    <property type="entry name" value="ATPase domain of HSP90 chaperone/DNA topoisomerase II/histidine kinase"/>
    <property type="match status" value="1"/>
</dbReference>
<evidence type="ECO:0000256" key="6">
    <source>
        <dbReference type="ARBA" id="ARBA00022679"/>
    </source>
</evidence>
<dbReference type="Gene3D" id="3.30.565.10">
    <property type="entry name" value="Histidine kinase-like ATPase, C-terminal domain"/>
    <property type="match status" value="1"/>
</dbReference>
<evidence type="ECO:0000256" key="8">
    <source>
        <dbReference type="ARBA" id="ARBA00022741"/>
    </source>
</evidence>
<dbReference type="EC" id="2.7.13.3" evidence="3"/>
<dbReference type="Gene3D" id="1.10.287.130">
    <property type="match status" value="1"/>
</dbReference>
<dbReference type="SMART" id="SM00304">
    <property type="entry name" value="HAMP"/>
    <property type="match status" value="1"/>
</dbReference>
<evidence type="ECO:0000256" key="10">
    <source>
        <dbReference type="ARBA" id="ARBA00022840"/>
    </source>
</evidence>
<dbReference type="Pfam" id="PF02518">
    <property type="entry name" value="HATPase_c"/>
    <property type="match status" value="1"/>
</dbReference>
<feature type="domain" description="HAMP" evidence="16">
    <location>
        <begin position="196"/>
        <end position="249"/>
    </location>
</feature>
<feature type="domain" description="Histidine kinase" evidence="15">
    <location>
        <begin position="257"/>
        <end position="470"/>
    </location>
</feature>
<keyword evidence="6" id="KW-0808">Transferase</keyword>
<dbReference type="SUPFAM" id="SSF47384">
    <property type="entry name" value="Homodimeric domain of signal transducing histidine kinase"/>
    <property type="match status" value="1"/>
</dbReference>
<keyword evidence="18" id="KW-1185">Reference proteome</keyword>
<evidence type="ECO:0000256" key="13">
    <source>
        <dbReference type="ARBA" id="ARBA00023136"/>
    </source>
</evidence>
<dbReference type="InterPro" id="IPR005467">
    <property type="entry name" value="His_kinase_dom"/>
</dbReference>